<dbReference type="STRING" id="1921010.MMIC_P1961"/>
<sequence length="318" mass="35043">MNLDLPRLSPQTAEQLLNSMTISVRTRWAVLKASGPTAREYLQGQLTQDMEKITAEQGIHSCLLTPQGKAVSELYILEGHDNELIMLVPASHAETTVARLRQFALGHQLRIGLVKTLSICSVQGAHAHTLLNDFGLDEPGERWLSSSRKAGEDTFAVVMPEKPHGFWIISSPDQIHAILQKHEQVAEQEMEAMRIIRGFPDFGVEWDESLHPLNANLIEFDGVSFKKGCYVGQEITARMNWRGGIKKKLYRVSIAGRPDTLPCPVHTTAKIGELKSAAIDHEGNCCGIALLPIEVAESTVQLTLDNGVTVETLEACHA</sequence>
<keyword evidence="1" id="KW-0809">Transit peptide</keyword>
<name>A0A1L8CQ25_9PROT</name>
<keyword evidence="3" id="KW-1185">Reference proteome</keyword>
<dbReference type="RefSeq" id="WP_072660286.1">
    <property type="nucleotide sequence ID" value="NZ_BDFD01000018.1"/>
</dbReference>
<dbReference type="EMBL" id="BDFD01000018">
    <property type="protein sequence ID" value="GAV20983.1"/>
    <property type="molecule type" value="Genomic_DNA"/>
</dbReference>
<dbReference type="InterPro" id="IPR027266">
    <property type="entry name" value="TrmE/GcvT-like"/>
</dbReference>
<dbReference type="NCBIfam" id="TIGR03317">
    <property type="entry name" value="ygfZ_signature"/>
    <property type="match status" value="1"/>
</dbReference>
<comment type="caution">
    <text evidence="2">The sequence shown here is derived from an EMBL/GenBank/DDBJ whole genome shotgun (WGS) entry which is preliminary data.</text>
</comment>
<organism evidence="2 3">
    <name type="scientific">Mariprofundus micogutta</name>
    <dbReference type="NCBI Taxonomy" id="1921010"/>
    <lineage>
        <taxon>Bacteria</taxon>
        <taxon>Pseudomonadati</taxon>
        <taxon>Pseudomonadota</taxon>
        <taxon>Candidatius Mariprofundia</taxon>
        <taxon>Mariprofundales</taxon>
        <taxon>Mariprofundaceae</taxon>
        <taxon>Mariprofundus</taxon>
    </lineage>
</organism>
<evidence type="ECO:0000313" key="2">
    <source>
        <dbReference type="EMBL" id="GAV20983.1"/>
    </source>
</evidence>
<dbReference type="PIRSF" id="PIRSF006487">
    <property type="entry name" value="GcvT"/>
    <property type="match status" value="1"/>
</dbReference>
<reference evidence="2 3" key="1">
    <citation type="journal article" date="2017" name="Arch. Microbiol.">
        <title>Mariprofundus micogutta sp. nov., a novel iron-oxidizing zetaproteobacterium isolated from a deep-sea hydrothermal field at the Bayonnaise knoll of the Izu-Ogasawara arc, and a description of Mariprofundales ord. nov. and Zetaproteobacteria classis nov.</title>
        <authorList>
            <person name="Makita H."/>
            <person name="Tanaka E."/>
            <person name="Mitsunobu S."/>
            <person name="Miyazaki M."/>
            <person name="Nunoura T."/>
            <person name="Uematsu K."/>
            <person name="Takaki Y."/>
            <person name="Nishi S."/>
            <person name="Shimamura S."/>
            <person name="Takai K."/>
        </authorList>
    </citation>
    <scope>NUCLEOTIDE SEQUENCE [LARGE SCALE GENOMIC DNA]</scope>
    <source>
        <strain evidence="2 3">ET2</strain>
    </source>
</reference>
<dbReference type="AlphaFoldDB" id="A0A1L8CQ25"/>
<dbReference type="PANTHER" id="PTHR22602:SF0">
    <property type="entry name" value="TRANSFERASE CAF17, MITOCHONDRIAL-RELATED"/>
    <property type="match status" value="1"/>
</dbReference>
<gene>
    <name evidence="2" type="ORF">MMIC_P1961</name>
</gene>
<dbReference type="InterPro" id="IPR017703">
    <property type="entry name" value="YgfZ/GCV_T_CS"/>
</dbReference>
<evidence type="ECO:0000313" key="3">
    <source>
        <dbReference type="Proteomes" id="UP000231632"/>
    </source>
</evidence>
<accession>A0A1L8CQ25</accession>
<dbReference type="Proteomes" id="UP000231632">
    <property type="component" value="Unassembled WGS sequence"/>
</dbReference>
<dbReference type="SUPFAM" id="SSF103025">
    <property type="entry name" value="Folate-binding domain"/>
    <property type="match status" value="1"/>
</dbReference>
<dbReference type="InterPro" id="IPR045179">
    <property type="entry name" value="YgfZ/GcvT"/>
</dbReference>
<protein>
    <submittedName>
        <fullName evidence="2">tRNA-modifying protein YgfZ</fullName>
    </submittedName>
</protein>
<dbReference type="Gene3D" id="3.30.1360.120">
    <property type="entry name" value="Probable tRNA modification gtpase trme, domain 1"/>
    <property type="match status" value="1"/>
</dbReference>
<dbReference type="GO" id="GO:0016226">
    <property type="term" value="P:iron-sulfur cluster assembly"/>
    <property type="evidence" value="ECO:0007669"/>
    <property type="project" value="TreeGrafter"/>
</dbReference>
<dbReference type="PANTHER" id="PTHR22602">
    <property type="entry name" value="TRANSFERASE CAF17, MITOCHONDRIAL-RELATED"/>
    <property type="match status" value="1"/>
</dbReference>
<proteinExistence type="predicted"/>
<dbReference type="OrthoDB" id="9796287at2"/>
<evidence type="ECO:0000256" key="1">
    <source>
        <dbReference type="ARBA" id="ARBA00022946"/>
    </source>
</evidence>